<dbReference type="Proteomes" id="UP000224974">
    <property type="component" value="Unassembled WGS sequence"/>
</dbReference>
<reference evidence="4" key="2">
    <citation type="submission" date="2017-09" db="EMBL/GenBank/DDBJ databases">
        <title>FDA dAtabase for Regulatory Grade micrObial Sequences (FDA-ARGOS): Supporting development and validation of Infectious Disease Dx tests.</title>
        <authorList>
            <person name="Minogue T."/>
            <person name="Wolcott M."/>
            <person name="Wasieloski L."/>
            <person name="Aguilar W."/>
            <person name="Moore D."/>
            <person name="Tallon L."/>
            <person name="Sadzewicz L."/>
            <person name="Ott S."/>
            <person name="Zhao X."/>
            <person name="Nagaraj S."/>
            <person name="Vavikolanu K."/>
            <person name="Aluvathingal J."/>
            <person name="Nadendla S."/>
            <person name="Sichtig H."/>
        </authorList>
    </citation>
    <scope>NUCLEOTIDE SEQUENCE [LARGE SCALE GENOMIC DNA]</scope>
    <source>
        <strain evidence="4">FDAARGOS_387</strain>
    </source>
</reference>
<feature type="transmembrane region" description="Helical" evidence="1">
    <location>
        <begin position="6"/>
        <end position="28"/>
    </location>
</feature>
<protein>
    <submittedName>
        <fullName evidence="2">Uncharacterized protein</fullName>
    </submittedName>
</protein>
<evidence type="ECO:0000313" key="5">
    <source>
        <dbReference type="Proteomes" id="UP000373449"/>
    </source>
</evidence>
<reference evidence="2" key="1">
    <citation type="submission" date="2017-09" db="EMBL/GenBank/DDBJ databases">
        <title>FDA dAtabase for Regulatory Grade micrObial Sequences (FDA-ARGOS): Supporting development and validation of Infectious Disease Dx tests.</title>
        <authorList>
            <person name="Minogue T."/>
            <person name="Wolcott M."/>
            <person name="Wasieloski L."/>
            <person name="Aguilar W."/>
            <person name="Moore D."/>
            <person name="Tallon L.J."/>
            <person name="Sadzewicz L."/>
            <person name="Ott S."/>
            <person name="Zhao X."/>
            <person name="Nagaraj S."/>
            <person name="Vavikolanu K."/>
            <person name="Aluvathingal J."/>
            <person name="Nadendla S."/>
            <person name="Sichtig H."/>
        </authorList>
    </citation>
    <scope>NUCLEOTIDE SEQUENCE</scope>
    <source>
        <strain evidence="2">FDAARGOS_387</strain>
    </source>
</reference>
<keyword evidence="1" id="KW-0472">Membrane</keyword>
<dbReference type="AlphaFoldDB" id="A0A2C6DLK2"/>
<dbReference type="RefSeq" id="WP_029094699.1">
    <property type="nucleotide sequence ID" value="NZ_CAADJA010000002.1"/>
</dbReference>
<name>A0A2C6DLK2_9GAMM</name>
<keyword evidence="1" id="KW-0812">Transmembrane</keyword>
<evidence type="ECO:0000313" key="2">
    <source>
        <dbReference type="EMBL" id="PHI29222.1"/>
    </source>
</evidence>
<reference evidence="3 5" key="3">
    <citation type="submission" date="2019-03" db="EMBL/GenBank/DDBJ databases">
        <authorList>
            <consortium name="Pathogen Informatics"/>
        </authorList>
    </citation>
    <scope>NUCLEOTIDE SEQUENCE [LARGE SCALE GENOMIC DNA]</scope>
    <source>
        <strain evidence="3 5">NCTC12282</strain>
    </source>
</reference>
<accession>A0A2C6DLK2</accession>
<evidence type="ECO:0000313" key="3">
    <source>
        <dbReference type="EMBL" id="VFS47431.1"/>
    </source>
</evidence>
<organism evidence="2 4">
    <name type="scientific">Budvicia aquatica</name>
    <dbReference type="NCBI Taxonomy" id="82979"/>
    <lineage>
        <taxon>Bacteria</taxon>
        <taxon>Pseudomonadati</taxon>
        <taxon>Pseudomonadota</taxon>
        <taxon>Gammaproteobacteria</taxon>
        <taxon>Enterobacterales</taxon>
        <taxon>Budviciaceae</taxon>
        <taxon>Budvicia</taxon>
    </lineage>
</organism>
<dbReference type="EMBL" id="CAADJA010000002">
    <property type="protein sequence ID" value="VFS47431.1"/>
    <property type="molecule type" value="Genomic_DNA"/>
</dbReference>
<keyword evidence="1" id="KW-1133">Transmembrane helix</keyword>
<proteinExistence type="predicted"/>
<sequence length="139" mass="16037">MTITLSSITDIVSLIGVAITIYIAYRLAHVKDIFMKKARLPVLYKSMIKDLNAMGPFINDDITKSDDFLNKISCLQSTFENISQKVNSELKTRITEWINSSKNLRGKTRNELIDIYYEANSLSKAIEHYIKDQEWDILK</sequence>
<dbReference type="Proteomes" id="UP000373449">
    <property type="component" value="Unassembled WGS sequence"/>
</dbReference>
<evidence type="ECO:0000313" key="4">
    <source>
        <dbReference type="Proteomes" id="UP000224974"/>
    </source>
</evidence>
<dbReference type="EMBL" id="PDDX01000001">
    <property type="protein sequence ID" value="PHI29222.1"/>
    <property type="molecule type" value="Genomic_DNA"/>
</dbReference>
<evidence type="ECO:0000256" key="1">
    <source>
        <dbReference type="SAM" id="Phobius"/>
    </source>
</evidence>
<keyword evidence="4" id="KW-1185">Reference proteome</keyword>
<gene>
    <name evidence="2" type="ORF">CRN84_07760</name>
    <name evidence="3" type="ORF">NCTC12282_02367</name>
</gene>
<dbReference type="STRING" id="1111728.GCA_000427805_01961"/>